<keyword evidence="3" id="KW-1185">Reference proteome</keyword>
<feature type="compositionally biased region" description="Polar residues" evidence="1">
    <location>
        <begin position="88"/>
        <end position="121"/>
    </location>
</feature>
<feature type="region of interest" description="Disordered" evidence="1">
    <location>
        <begin position="1285"/>
        <end position="1388"/>
    </location>
</feature>
<feature type="compositionally biased region" description="Basic residues" evidence="1">
    <location>
        <begin position="1226"/>
        <end position="1237"/>
    </location>
</feature>
<feature type="region of interest" description="Disordered" evidence="1">
    <location>
        <begin position="1194"/>
        <end position="1244"/>
    </location>
</feature>
<feature type="compositionally biased region" description="Polar residues" evidence="1">
    <location>
        <begin position="546"/>
        <end position="555"/>
    </location>
</feature>
<dbReference type="RefSeq" id="XP_066081237.1">
    <property type="nucleotide sequence ID" value="XM_066225140.1"/>
</dbReference>
<feature type="compositionally biased region" description="Polar residues" evidence="1">
    <location>
        <begin position="171"/>
        <end position="191"/>
    </location>
</feature>
<feature type="region of interest" description="Disordered" evidence="1">
    <location>
        <begin position="920"/>
        <end position="958"/>
    </location>
</feature>
<evidence type="ECO:0000313" key="2">
    <source>
        <dbReference type="EMBL" id="WWD03270.1"/>
    </source>
</evidence>
<dbReference type="KEGG" id="ker:91100125"/>
<feature type="region of interest" description="Disordered" evidence="1">
    <location>
        <begin position="80"/>
        <end position="138"/>
    </location>
</feature>
<dbReference type="Proteomes" id="UP001358614">
    <property type="component" value="Chromosome 1"/>
</dbReference>
<feature type="region of interest" description="Disordered" evidence="1">
    <location>
        <begin position="744"/>
        <end position="770"/>
    </location>
</feature>
<protein>
    <submittedName>
        <fullName evidence="2">Uncharacterized protein</fullName>
    </submittedName>
</protein>
<feature type="compositionally biased region" description="Polar residues" evidence="1">
    <location>
        <begin position="939"/>
        <end position="958"/>
    </location>
</feature>
<feature type="compositionally biased region" description="Low complexity" evidence="1">
    <location>
        <begin position="122"/>
        <end position="137"/>
    </location>
</feature>
<feature type="region of interest" description="Disordered" evidence="1">
    <location>
        <begin position="450"/>
        <end position="471"/>
    </location>
</feature>
<feature type="compositionally biased region" description="Polar residues" evidence="1">
    <location>
        <begin position="1"/>
        <end position="18"/>
    </location>
</feature>
<feature type="compositionally biased region" description="Basic and acidic residues" evidence="1">
    <location>
        <begin position="1049"/>
        <end position="1059"/>
    </location>
</feature>
<evidence type="ECO:0000313" key="3">
    <source>
        <dbReference type="Proteomes" id="UP001358614"/>
    </source>
</evidence>
<feature type="region of interest" description="Disordered" evidence="1">
    <location>
        <begin position="345"/>
        <end position="428"/>
    </location>
</feature>
<feature type="compositionally biased region" description="Polar residues" evidence="1">
    <location>
        <begin position="1194"/>
        <end position="1208"/>
    </location>
</feature>
<sequence length="1468" mass="159697">MVKSQRSSTTLFHQCPNNHHNHIQISQPPTTPSHHPHQQYQHFGEISLISTPFPALTSRSNQQDHPDVRANVNVSVTPGNRAVYAPGLQNNSPTPGSPSQIDPFGSQVTSPAPIQLQTSSRPPSTALSSGGSPLPGSNHSVVTPKIILASPSTSTIHYLFPSIDTKNGIHLSTSTPTNTAQEILGGQSQSDGKPLKRGQSLSRGNSVRHRKNHNIPENQQSHREVPGLKNKRSLPTPNLKHPAEKENSPNPTKITGPIGGVRKSDISRPYPSLSDEARDYSKGYYDVGPETDMMGTLRRQPGMNDLSGKGRVGMVESHDNVVKSGSGMKRGESVILKEIENRRERRGWEIGSKPSHGNDPIEPTSPSTKTKTSTNVTRTQVRGANQKPYIPPITVIQQRRRSQSLTSPRPAPSPPADPQKSPLLPAPDLGDPLSLSVVILSPSYSHFDYSPAGSSASSMSRSQSKKGGWSKRTSAIFPLSVAMSRGDTRKGLGAYDSAKLKAQQDLEQRTNWTNTGLEGRIASIKRSVSLRKKDSSEEPGRRTRPRSQSLTTTKSIRGLDEAPPLPSPSLMKGGYIPYGGECTSEGYTGELSIDLGSRYHPQHLEGSSTTLEMDLASPRSAETSIFPASTPTSLEHNHHLTSRSDTVMIEKVIRIVGRPLHPAFNESEGSLSILAPSTVGLGFSPVGTPVSLPDSLLEEAIDLTETGRRLSSPMIEAVITPPTPQNQGILPRQAFLAPYQCHRPEDQHSHQCSPSLSAGSTGSGTGSQRIPRGSLLLAQNRFYIPSSHAKPSPPMPVAVKIGVGVGSGVGVGRKPSLRSSKSLGPGIMKRAYAPVNFKADDNGNGQLGPCEPSSSTSFGGLLKSASMRSTTKRFSRISQNIDQHTHQQQNYGTERISSTSSMRFRSRPLTAFSICSPSDAIEPLPQYNSPSSGMAMENKGQTPSQSQSRTLRSNRSSPFLSASNSLRILFGKDGFVAKSLSQAFDKDHNNHQHHHQPRDSVYSERERSLSPRSKEELKLRISSPLEASQNSEGAKRRHRALSPEYEEEAREKGRDADKKWRESVLQEALSISISNSSSLHKPANYDKTDGGAVPRMVSSGSKSRLAIPDQLLSAPNIRDSTISNGTDGLRGIGESMLVGNGVNGSLESSLNLRAVMMQDWNEGEKVKENGKSRMLESVGREESMRSAPSIYSNNASTYFEKPSTSTRRLQGKGLPSSFSIAELTKGKKSTSKSKPRLKHEDTSDKMNIRQISQPIPISSPLSYKDRIKTFDLNATNFKEETMEELIDPSFRDNSRKSNSNNGIRGSMKGRNVSATSSIFGLRSNSKRPEPSLGHSTNNSKTGFGLSLRSSLRNKSVGKNGISSNDYPTTNTTVTSSSKRASSHQHHHPAVLDTLLDREETLQSEDIDPTCTGTSTSASNDRDKLRKVLEWRDEVGENEHLARLEQKIRGFVVDERERVRGIGRKSIEG</sequence>
<organism evidence="2 3">
    <name type="scientific">Kwoniella europaea PYCC6329</name>
    <dbReference type="NCBI Taxonomy" id="1423913"/>
    <lineage>
        <taxon>Eukaryota</taxon>
        <taxon>Fungi</taxon>
        <taxon>Dikarya</taxon>
        <taxon>Basidiomycota</taxon>
        <taxon>Agaricomycotina</taxon>
        <taxon>Tremellomycetes</taxon>
        <taxon>Tremellales</taxon>
        <taxon>Cryptococcaceae</taxon>
        <taxon>Kwoniella</taxon>
    </lineage>
</organism>
<feature type="region of interest" description="Disordered" evidence="1">
    <location>
        <begin position="1"/>
        <end position="38"/>
    </location>
</feature>
<feature type="region of interest" description="Disordered" evidence="1">
    <location>
        <begin position="171"/>
        <end position="275"/>
    </location>
</feature>
<accession>A0AAX4KCG8</accession>
<proteinExistence type="predicted"/>
<feature type="compositionally biased region" description="Polar residues" evidence="1">
    <location>
        <begin position="1333"/>
        <end position="1353"/>
    </location>
</feature>
<feature type="compositionally biased region" description="Basic and acidic residues" evidence="1">
    <location>
        <begin position="531"/>
        <end position="541"/>
    </location>
</feature>
<feature type="compositionally biased region" description="Low complexity" evidence="1">
    <location>
        <begin position="418"/>
        <end position="428"/>
    </location>
</feature>
<dbReference type="GeneID" id="91100125"/>
<feature type="region of interest" description="Disordered" evidence="1">
    <location>
        <begin position="1403"/>
        <end position="1422"/>
    </location>
</feature>
<feature type="region of interest" description="Disordered" evidence="1">
    <location>
        <begin position="528"/>
        <end position="570"/>
    </location>
</feature>
<evidence type="ECO:0000256" key="1">
    <source>
        <dbReference type="SAM" id="MobiDB-lite"/>
    </source>
</evidence>
<feature type="compositionally biased region" description="Low complexity" evidence="1">
    <location>
        <begin position="364"/>
        <end position="374"/>
    </location>
</feature>
<feature type="region of interest" description="Disordered" evidence="1">
    <location>
        <begin position="987"/>
        <end position="1059"/>
    </location>
</feature>
<name>A0AAX4KCG8_9TREE</name>
<reference evidence="2 3" key="1">
    <citation type="submission" date="2024-01" db="EMBL/GenBank/DDBJ databases">
        <title>Comparative genomics of Cryptococcus and Kwoniella reveals pathogenesis evolution and contrasting modes of karyotype evolution via chromosome fusion or intercentromeric recombination.</title>
        <authorList>
            <person name="Coelho M.A."/>
            <person name="David-Palma M."/>
            <person name="Shea T."/>
            <person name="Bowers K."/>
            <person name="McGinley-Smith S."/>
            <person name="Mohammad A.W."/>
            <person name="Gnirke A."/>
            <person name="Yurkov A.M."/>
            <person name="Nowrousian M."/>
            <person name="Sun S."/>
            <person name="Cuomo C.A."/>
            <person name="Heitman J."/>
        </authorList>
    </citation>
    <scope>NUCLEOTIDE SEQUENCE [LARGE SCALE GENOMIC DNA]</scope>
    <source>
        <strain evidence="2 3">PYCC6329</strain>
    </source>
</reference>
<feature type="compositionally biased region" description="Low complexity" evidence="1">
    <location>
        <begin position="450"/>
        <end position="462"/>
    </location>
</feature>
<gene>
    <name evidence="2" type="ORF">V865_001321</name>
</gene>
<dbReference type="EMBL" id="CP144089">
    <property type="protein sequence ID" value="WWD03270.1"/>
    <property type="molecule type" value="Genomic_DNA"/>
</dbReference>
<feature type="compositionally biased region" description="Polar residues" evidence="1">
    <location>
        <begin position="1360"/>
        <end position="1379"/>
    </location>
</feature>
<feature type="compositionally biased region" description="Basic and acidic residues" evidence="1">
    <location>
        <begin position="997"/>
        <end position="1019"/>
    </location>
</feature>